<protein>
    <submittedName>
        <fullName evidence="1">(northern house mosquito) hypothetical protein</fullName>
    </submittedName>
</protein>
<dbReference type="EMBL" id="HBUE01028452">
    <property type="protein sequence ID" value="CAG6455414.1"/>
    <property type="molecule type" value="Transcribed_RNA"/>
</dbReference>
<sequence length="100" mass="11181">MDRVLVGDLGGENFTGFGLVGLLVFGRQRFQNANMPTQEVDQILESLFSLRGHVLLPAAQRFVVQTRAQQMNKKKIPVLGVLHNLIQNSNGFVESFHQFA</sequence>
<organism evidence="1">
    <name type="scientific">Culex pipiens</name>
    <name type="common">House mosquito</name>
    <dbReference type="NCBI Taxonomy" id="7175"/>
    <lineage>
        <taxon>Eukaryota</taxon>
        <taxon>Metazoa</taxon>
        <taxon>Ecdysozoa</taxon>
        <taxon>Arthropoda</taxon>
        <taxon>Hexapoda</taxon>
        <taxon>Insecta</taxon>
        <taxon>Pterygota</taxon>
        <taxon>Neoptera</taxon>
        <taxon>Endopterygota</taxon>
        <taxon>Diptera</taxon>
        <taxon>Nematocera</taxon>
        <taxon>Culicoidea</taxon>
        <taxon>Culicidae</taxon>
        <taxon>Culicinae</taxon>
        <taxon>Culicini</taxon>
        <taxon>Culex</taxon>
        <taxon>Culex</taxon>
    </lineage>
</organism>
<evidence type="ECO:0000313" key="1">
    <source>
        <dbReference type="EMBL" id="CAG6455414.1"/>
    </source>
</evidence>
<proteinExistence type="predicted"/>
<accession>A0A8D8F3C4</accession>
<reference evidence="1" key="1">
    <citation type="submission" date="2021-05" db="EMBL/GenBank/DDBJ databases">
        <authorList>
            <person name="Alioto T."/>
            <person name="Alioto T."/>
            <person name="Gomez Garrido J."/>
        </authorList>
    </citation>
    <scope>NUCLEOTIDE SEQUENCE</scope>
</reference>
<dbReference type="AlphaFoldDB" id="A0A8D8F3C4"/>
<name>A0A8D8F3C4_CULPI</name>